<dbReference type="PANTHER" id="PTHR37512">
    <property type="entry name" value="TRIFUNCTIONAL NAD BIOSYNTHESIS/REGULATOR PROTEIN NADR"/>
    <property type="match status" value="1"/>
</dbReference>
<keyword evidence="2" id="KW-0808">Transferase</keyword>
<dbReference type="Gene3D" id="3.40.50.300">
    <property type="entry name" value="P-loop containing nucleotide triphosphate hydrolases"/>
    <property type="match status" value="1"/>
</dbReference>
<reference evidence="2 3" key="1">
    <citation type="submission" date="2020-08" db="EMBL/GenBank/DDBJ databases">
        <title>Genomic Encyclopedia of Type Strains, Phase IV (KMG-IV): sequencing the most valuable type-strain genomes for metagenomic binning, comparative biology and taxonomic classification.</title>
        <authorList>
            <person name="Goeker M."/>
        </authorList>
    </citation>
    <scope>NUCLEOTIDE SEQUENCE [LARGE SCALE GENOMIC DNA]</scope>
    <source>
        <strain evidence="2 3">DSM 27057</strain>
    </source>
</reference>
<sequence length="179" mass="20023">MDESRAGMIRICFHGAESTGKSVLAERLRQRFGWPWVAEYGREYAETHGTDFTMDDLLAMARGQNEAMLRAGEAQPPVLILDTDPLMTAAWAQMLFGRAPQELFAYPKADLYLLFSPDVPWVADGTRFFGTDEARARFAAVAEEMLVRAGVAYTRIDGDWEEREAQVVEAVKDKMPPAG</sequence>
<proteinExistence type="predicted"/>
<name>A0A7W6CJG8_9SPHN</name>
<dbReference type="EMBL" id="JACIDX010000006">
    <property type="protein sequence ID" value="MBB3954845.1"/>
    <property type="molecule type" value="Genomic_DNA"/>
</dbReference>
<keyword evidence="2" id="KW-0548">Nucleotidyltransferase</keyword>
<evidence type="ECO:0000313" key="3">
    <source>
        <dbReference type="Proteomes" id="UP000548867"/>
    </source>
</evidence>
<dbReference type="InterPro" id="IPR052735">
    <property type="entry name" value="NAD_biosynth-regulator"/>
</dbReference>
<keyword evidence="3" id="KW-1185">Reference proteome</keyword>
<feature type="domain" description="NadR/Ttd14 AAA" evidence="1">
    <location>
        <begin position="10"/>
        <end position="163"/>
    </location>
</feature>
<organism evidence="2 3">
    <name type="scientific">Novosphingobium sediminicola</name>
    <dbReference type="NCBI Taxonomy" id="563162"/>
    <lineage>
        <taxon>Bacteria</taxon>
        <taxon>Pseudomonadati</taxon>
        <taxon>Pseudomonadota</taxon>
        <taxon>Alphaproteobacteria</taxon>
        <taxon>Sphingomonadales</taxon>
        <taxon>Sphingomonadaceae</taxon>
        <taxon>Novosphingobium</taxon>
    </lineage>
</organism>
<dbReference type="Proteomes" id="UP000548867">
    <property type="component" value="Unassembled WGS sequence"/>
</dbReference>
<evidence type="ECO:0000259" key="1">
    <source>
        <dbReference type="Pfam" id="PF13521"/>
    </source>
</evidence>
<dbReference type="SUPFAM" id="SSF52540">
    <property type="entry name" value="P-loop containing nucleoside triphosphate hydrolases"/>
    <property type="match status" value="1"/>
</dbReference>
<dbReference type="Pfam" id="PF13521">
    <property type="entry name" value="AAA_28"/>
    <property type="match status" value="1"/>
</dbReference>
<dbReference type="PANTHER" id="PTHR37512:SF1">
    <property type="entry name" value="NADR_TTD14 AAA DOMAIN-CONTAINING PROTEIN"/>
    <property type="match status" value="1"/>
</dbReference>
<accession>A0A7W6CJG8</accession>
<dbReference type="InterPro" id="IPR038727">
    <property type="entry name" value="NadR/Ttd14_AAA_dom"/>
</dbReference>
<dbReference type="AlphaFoldDB" id="A0A7W6CJG8"/>
<dbReference type="InterPro" id="IPR027417">
    <property type="entry name" value="P-loop_NTPase"/>
</dbReference>
<comment type="caution">
    <text evidence="2">The sequence shown here is derived from an EMBL/GenBank/DDBJ whole genome shotgun (WGS) entry which is preliminary data.</text>
</comment>
<protein>
    <submittedName>
        <fullName evidence="2">NadR type nicotinamide-nucleotide adenylyltransferase</fullName>
    </submittedName>
</protein>
<dbReference type="GO" id="GO:0016779">
    <property type="term" value="F:nucleotidyltransferase activity"/>
    <property type="evidence" value="ECO:0007669"/>
    <property type="project" value="UniProtKB-KW"/>
</dbReference>
<gene>
    <name evidence="2" type="ORF">GGR38_001794</name>
</gene>
<evidence type="ECO:0000313" key="2">
    <source>
        <dbReference type="EMBL" id="MBB3954845.1"/>
    </source>
</evidence>